<dbReference type="PATRIC" id="fig|620833.3.peg.1276"/>
<accession>K1HDD5</accession>
<proteinExistence type="predicted"/>
<dbReference type="Proteomes" id="UP000005809">
    <property type="component" value="Unassembled WGS sequence"/>
</dbReference>
<comment type="caution">
    <text evidence="1">The sequence shown here is derived from an EMBL/GenBank/DDBJ whole genome shotgun (WGS) entry which is preliminary data.</text>
</comment>
<dbReference type="RefSeq" id="WP_005967474.1">
    <property type="nucleotide sequence ID" value="NZ_JH815384.1"/>
</dbReference>
<name>K1HDD5_9FUSO</name>
<organism evidence="1 2">
    <name type="scientific">Fusobacterium periodonticum D10</name>
    <dbReference type="NCBI Taxonomy" id="620833"/>
    <lineage>
        <taxon>Bacteria</taxon>
        <taxon>Fusobacteriati</taxon>
        <taxon>Fusobacteriota</taxon>
        <taxon>Fusobacteriia</taxon>
        <taxon>Fusobacteriales</taxon>
        <taxon>Fusobacteriaceae</taxon>
        <taxon>Fusobacterium</taxon>
    </lineage>
</organism>
<evidence type="ECO:0000313" key="2">
    <source>
        <dbReference type="Proteomes" id="UP000005809"/>
    </source>
</evidence>
<evidence type="ECO:0000313" key="1">
    <source>
        <dbReference type="EMBL" id="EKA93483.1"/>
    </source>
</evidence>
<dbReference type="HOGENOM" id="CLU_2649259_0_0_0"/>
<dbReference type="EMBL" id="ACIF01000220">
    <property type="protein sequence ID" value="EKA93483.1"/>
    <property type="molecule type" value="Genomic_DNA"/>
</dbReference>
<gene>
    <name evidence="1" type="ORF">FPOG_00273</name>
</gene>
<sequence>MENLLDELKNIVEKNNKLEIIYEIEFSSRNKEWGIDIWCPYIEDYIFSDRSKHFKDLLENAIKELKTFIKDFKWEE</sequence>
<reference evidence="1 2" key="1">
    <citation type="submission" date="2012-05" db="EMBL/GenBank/DDBJ databases">
        <title>The Genome Sequence of Fusobacterium periodontium Oral Taxon 201 Strain D10.</title>
        <authorList>
            <consortium name="The Broad Institute Genome Sequencing Platform"/>
            <consortium name="The Broad Institute Genome Sequencing Center for Infectious Disease"/>
            <person name="Earl A."/>
            <person name="Ward D."/>
            <person name="Feldgarden M."/>
            <person name="Gevers D."/>
            <person name="Strauss J."/>
            <person name="Sibley C."/>
            <person name="White A."/>
            <person name="Ambrose C.E."/>
            <person name="Allen-Vercoe E."/>
            <person name="Walker B."/>
            <person name="Young S.K."/>
            <person name="Zeng Q."/>
            <person name="Gargeya S."/>
            <person name="Fitzgerald M."/>
            <person name="Haas B."/>
            <person name="Abouelleil A."/>
            <person name="Alvarado L."/>
            <person name="Arachchi H.M."/>
            <person name="Berlin A.M."/>
            <person name="Chapman S.B."/>
            <person name="Goldberg J."/>
            <person name="Griggs A."/>
            <person name="Gujja S."/>
            <person name="Hansen M."/>
            <person name="Howarth C."/>
            <person name="Imamovic A."/>
            <person name="Larimer J."/>
            <person name="McCowan C."/>
            <person name="Montmayeur A."/>
            <person name="Murphy C."/>
            <person name="Neiman D."/>
            <person name="Pearson M."/>
            <person name="Priest M."/>
            <person name="Roberts A."/>
            <person name="Saif S."/>
            <person name="Shea T."/>
            <person name="Sisk P."/>
            <person name="Sykes S."/>
            <person name="Wortman J."/>
            <person name="Nusbaum C."/>
            <person name="Birren B."/>
        </authorList>
    </citation>
    <scope>NUCLEOTIDE SEQUENCE [LARGE SCALE GENOMIC DNA]</scope>
    <source>
        <strain evidence="1 2">D10</strain>
    </source>
</reference>
<protein>
    <submittedName>
        <fullName evidence="1">Uncharacterized protein</fullName>
    </submittedName>
</protein>
<dbReference type="AlphaFoldDB" id="K1HDD5"/>